<dbReference type="GO" id="GO:0044423">
    <property type="term" value="C:virion component"/>
    <property type="evidence" value="ECO:0007669"/>
    <property type="project" value="UniProtKB-KW"/>
</dbReference>
<dbReference type="Gene3D" id="2.10.10.80">
    <property type="match status" value="1"/>
</dbReference>
<dbReference type="InterPro" id="IPR011050">
    <property type="entry name" value="Pectin_lyase_fold/virulence"/>
</dbReference>
<evidence type="ECO:0000313" key="4">
    <source>
        <dbReference type="EMBL" id="CBW38040.1"/>
    </source>
</evidence>
<sequence>MISQFNQPHGSTSIFVNKQSIALNFGVTQDEVVYFAAGIDLSGYKVIYDESTQRAYSLPSGIVSGTTAISLDERAVLTHSAGSVDLGELAVSREEYVTLPGSFNFGHTINVKNELLVHDDEKYRWDGSLPKVVAAGSTPDNSGGVGTGAWIPVGINSLSGDGGWSRIGSEFGKSLKEHIQSLPSLSAVKYMTFVEYAALLAGNDTVNHDVKVQQVMDEAHELKCSVYFPTGRYVFDTAVNVWTYVRAVWGDGSAIITRRYGSQFSSPGVIDPAHDTRKLFRMMGGALGPQSIHGLIIDGNARSFTVPKHTDPDQTYPNQTYYGDVEPVDVGPYVFGPEGNTSVPGASYYNHDKKESGLTVFDMVFKDQPGGGVVGNGQNIRVFGNHFMGWYDHAVYIAGSNFASEGDGILCSDIVVTGNVFRNRINNRGNGAVKARFGVNRYAVTGNSFDIVDYCMAFEMGNGPATQPFGQIVVDGNVCTSDGMFMQIGNDIGTEWFSTNWLKSMTITNNTARSLDRIFLLGVSGSSSYIMDGFSVQVANNRFYAPSFLSVYTFMTNTEWMLNNNIVEITGTAMITGVDQSNINNSRIYLKDNVLGVLRTDVQGYAAVSNFQQVEISNNTLRNLYFQIGSYTTDLSIKGNTVNYTSALSSKNLALMYSSAGNGLITADISDNKFFGGVGRCQLKFSSSASLDCINNKFFTTSAPFLELHPAGYTPRVVRIKDNLMRGTGVLLAPLASGVSLSGAGNYMVISGNTLMANNPSAPENITLYQDTGAQSWVAHYETIRCVRNDFKSALLAINATGTAQSGLSTTNKFWFGDNATINTTVVCTYPAGNKANTDITQTVSV</sequence>
<evidence type="ECO:0000256" key="2">
    <source>
        <dbReference type="ARBA" id="ARBA00022844"/>
    </source>
</evidence>
<reference evidence="4 5" key="1">
    <citation type="journal article" date="2010" name="J. Bacteriol.">
        <title>A conserved acetyl esterase domain targets diverse bacteriophages to the Vi capsular receptor of Salmonella enterica serovar Typhi.</title>
        <authorList>
            <person name="Pickard D."/>
            <person name="Toribio A.L."/>
            <person name="Petty N.K."/>
            <person name="van Tonder A."/>
            <person name="Yu L."/>
            <person name="Goulding D."/>
            <person name="Barrell B."/>
            <person name="Rance R."/>
            <person name="Harris D."/>
            <person name="Wetter M."/>
            <person name="Wain J."/>
            <person name="Choudhary J."/>
            <person name="Thomson N."/>
            <person name="Dougan G."/>
        </authorList>
    </citation>
    <scope>NUCLEOTIDE SEQUENCE [LARGE SCALE GENOMIC DNA]</scope>
</reference>
<evidence type="ECO:0000259" key="3">
    <source>
        <dbReference type="Pfam" id="PF18668"/>
    </source>
</evidence>
<proteinExistence type="predicted"/>
<organismHost>
    <name type="scientific">Salmonella typhi</name>
    <dbReference type="NCBI Taxonomy" id="90370"/>
</organismHost>
<evidence type="ECO:0000256" key="1">
    <source>
        <dbReference type="ARBA" id="ARBA00004328"/>
    </source>
</evidence>
<dbReference type="EMBL" id="FQ312032">
    <property type="protein sequence ID" value="CBW38040.1"/>
    <property type="molecule type" value="Genomic_DNA"/>
</dbReference>
<dbReference type="SUPFAM" id="SSF51126">
    <property type="entry name" value="Pectin lyase-like"/>
    <property type="match status" value="1"/>
</dbReference>
<accession>E1XTI1</accession>
<keyword evidence="5" id="KW-1185">Reference proteome</keyword>
<dbReference type="SMR" id="E1XTI1"/>
<protein>
    <submittedName>
        <fullName evidence="4">Putative head-binding domain of phage tailspike protein</fullName>
    </submittedName>
</protein>
<keyword evidence="2" id="KW-0946">Virion</keyword>
<dbReference type="GO" id="GO:0019058">
    <property type="term" value="P:viral life cycle"/>
    <property type="evidence" value="ECO:0007669"/>
    <property type="project" value="UniProtKB-ARBA"/>
</dbReference>
<feature type="domain" description="Tail spike TSP1/Gp66 N-terminal" evidence="3">
    <location>
        <begin position="90"/>
        <end position="155"/>
    </location>
</feature>
<gene>
    <name evidence="4" type="primary">tail spike 3</name>
    <name evidence="4" type="ORF">Vi01_172c</name>
</gene>
<name>E1XTI1_BPSAV</name>
<organism evidence="4 5">
    <name type="scientific">Salmonella phage ViI</name>
    <dbReference type="NCBI Taxonomy" id="1987993"/>
    <lineage>
        <taxon>Viruses</taxon>
        <taxon>Duplodnaviria</taxon>
        <taxon>Heunggongvirae</taxon>
        <taxon>Uroviricota</taxon>
        <taxon>Caudoviricetes</taxon>
        <taxon>Pantevenvirales</taxon>
        <taxon>Ackermannviridae</taxon>
        <taxon>Cvivirinae</taxon>
        <taxon>Kuttervirus</taxon>
    </lineage>
</organism>
<dbReference type="Proteomes" id="UP000000339">
    <property type="component" value="Segment"/>
</dbReference>
<comment type="subcellular location">
    <subcellularLocation>
        <location evidence="1">Virion</location>
    </subcellularLocation>
</comment>
<dbReference type="InterPro" id="IPR040775">
    <property type="entry name" value="Tail_spike_N"/>
</dbReference>
<dbReference type="Gene3D" id="3.30.2020.50">
    <property type="match status" value="1"/>
</dbReference>
<evidence type="ECO:0000313" key="5">
    <source>
        <dbReference type="Proteomes" id="UP000000339"/>
    </source>
</evidence>
<dbReference type="GO" id="GO:0051701">
    <property type="term" value="P:biological process involved in interaction with host"/>
    <property type="evidence" value="ECO:0007669"/>
    <property type="project" value="UniProtKB-ARBA"/>
</dbReference>
<dbReference type="Pfam" id="PF18668">
    <property type="entry name" value="Tail_spike_N"/>
    <property type="match status" value="1"/>
</dbReference>